<dbReference type="Proteomes" id="UP000269199">
    <property type="component" value="Chromosome"/>
</dbReference>
<evidence type="ECO:0000256" key="1">
    <source>
        <dbReference type="SAM" id="Phobius"/>
    </source>
</evidence>
<proteinExistence type="predicted"/>
<keyword evidence="1" id="KW-0472">Membrane</keyword>
<protein>
    <submittedName>
        <fullName evidence="2">PepSY domain-containing protein</fullName>
    </submittedName>
</protein>
<dbReference type="EMBL" id="CP024996">
    <property type="protein sequence ID" value="AYR24503.1"/>
    <property type="molecule type" value="Genomic_DNA"/>
</dbReference>
<dbReference type="InterPro" id="IPR005625">
    <property type="entry name" value="PepSY-ass_TM"/>
</dbReference>
<gene>
    <name evidence="2" type="ORF">RC54_11955</name>
</gene>
<dbReference type="RefSeq" id="WP_058895452.1">
    <property type="nucleotide sequence ID" value="NZ_CP024996.1"/>
</dbReference>
<dbReference type="PANTHER" id="PTHR34219">
    <property type="entry name" value="IRON-REGULATED INNER MEMBRANE PROTEIN-RELATED"/>
    <property type="match status" value="1"/>
</dbReference>
<feature type="transmembrane region" description="Helical" evidence="1">
    <location>
        <begin position="14"/>
        <end position="35"/>
    </location>
</feature>
<keyword evidence="1" id="KW-0812">Transmembrane</keyword>
<accession>A0AAD0XHG1</accession>
<feature type="transmembrane region" description="Helical" evidence="1">
    <location>
        <begin position="152"/>
        <end position="173"/>
    </location>
</feature>
<evidence type="ECO:0000313" key="2">
    <source>
        <dbReference type="EMBL" id="AYR24503.1"/>
    </source>
</evidence>
<feature type="transmembrane region" description="Helical" evidence="1">
    <location>
        <begin position="343"/>
        <end position="365"/>
    </location>
</feature>
<feature type="transmembrane region" description="Helical" evidence="1">
    <location>
        <begin position="194"/>
        <end position="218"/>
    </location>
</feature>
<sequence length="388" mass="42818">MALTIRQWYWLHKWSSLICTVFLLVLCLTGLPLIFLDEISEHWRGDPPAEELTAGTPLVNLDRLVLAATGQGGVFPNETVRWLSIEEDSGQIWLGLGPSYDAPRNQDHVVRFDARSGTLIHAARSGEHTSPLWVGLMFKLHTDWFAGLPGEMFLAVMGLLFVIATVSGVVLYAPYTKNQAFGTVRRSKAARLYWLDLHNLLGIVTFVWALLIGVTGIINQLSTPLYDIWRATAMQALLKPYQGHAMPHQLSSLQAAYDTALRATPGKSVRSIRFPDDQFGSPHHYLIWTKGDTALTSRLATPVLVDAQSGQLSATLPMPWYLTVLLSSRPLHFGDFGGIPLKIIWALLDLVTIAVLVSGLVLWILRRKAVAPPGQPPLSVKAVPGQRG</sequence>
<reference evidence="2 3" key="1">
    <citation type="submission" date="2017-11" db="EMBL/GenBank/DDBJ databases">
        <title>Complete genome sequence of Herbaspirillum rubrisubalbicans DSM 11543.</title>
        <authorList>
            <person name="Chen M."/>
            <person name="An Q."/>
        </authorList>
    </citation>
    <scope>NUCLEOTIDE SEQUENCE [LARGE SCALE GENOMIC DNA]</scope>
    <source>
        <strain evidence="2 3">DSM 11543</strain>
    </source>
</reference>
<keyword evidence="1" id="KW-1133">Transmembrane helix</keyword>
<name>A0AAD0XHG1_9BURK</name>
<dbReference type="AlphaFoldDB" id="A0AAD0XHG1"/>
<dbReference type="PANTHER" id="PTHR34219:SF3">
    <property type="entry name" value="BLL7967 PROTEIN"/>
    <property type="match status" value="1"/>
</dbReference>
<dbReference type="Pfam" id="PF03929">
    <property type="entry name" value="PepSY_TM"/>
    <property type="match status" value="1"/>
</dbReference>
<evidence type="ECO:0000313" key="3">
    <source>
        <dbReference type="Proteomes" id="UP000269199"/>
    </source>
</evidence>
<organism evidence="2 3">
    <name type="scientific">Herbaspirillum rubrisubalbicans</name>
    <dbReference type="NCBI Taxonomy" id="80842"/>
    <lineage>
        <taxon>Bacteria</taxon>
        <taxon>Pseudomonadati</taxon>
        <taxon>Pseudomonadota</taxon>
        <taxon>Betaproteobacteria</taxon>
        <taxon>Burkholderiales</taxon>
        <taxon>Oxalobacteraceae</taxon>
        <taxon>Herbaspirillum</taxon>
    </lineage>
</organism>